<dbReference type="Gene3D" id="3.30.420.40">
    <property type="match status" value="2"/>
</dbReference>
<sequence>MTNCYLGIDAGGTSTRAAVVRADGTCVGVGRAGSGNPISAGPDHAAAQVLLATRHALEDAGIGADRMVGGIAAMAGSRVARHADWLNDPLHEAGIGISLTLEPDLLAAFLSATPQPDGYAVVAGTGAVAVRVRGFELEAVTDGLGWLLGDAGSGFWIGHQAIRHALAALDGRAPASTLTDALLESLELDPEAPAEVEGRPGAIQHAVDLLYTWRPVELARLAPLAFTAAQAGDPAAVEIVDEAGRALRAALTSMLVPEVSGPLVFGGSVLTQQPAVASAVAAAVPGQEPLLTSDGLVGAAVLALRRGGVTVSEATFDRLSETIAARRN</sequence>
<dbReference type="PANTHER" id="PTHR43190">
    <property type="entry name" value="N-ACETYL-D-GLUCOSAMINE KINASE"/>
    <property type="match status" value="1"/>
</dbReference>
<dbReference type="InterPro" id="IPR002731">
    <property type="entry name" value="ATPase_BadF"/>
</dbReference>
<dbReference type="InterPro" id="IPR052519">
    <property type="entry name" value="Euk-type_GlcNAc_Kinase"/>
</dbReference>
<keyword evidence="3" id="KW-1185">Reference proteome</keyword>
<dbReference type="PANTHER" id="PTHR43190:SF3">
    <property type="entry name" value="N-ACETYL-D-GLUCOSAMINE KINASE"/>
    <property type="match status" value="1"/>
</dbReference>
<dbReference type="Proteomes" id="UP000199220">
    <property type="component" value="Unassembled WGS sequence"/>
</dbReference>
<dbReference type="SUPFAM" id="SSF53067">
    <property type="entry name" value="Actin-like ATPase domain"/>
    <property type="match status" value="2"/>
</dbReference>
<organism evidence="2 3">
    <name type="scientific">Ruania alba</name>
    <dbReference type="NCBI Taxonomy" id="648782"/>
    <lineage>
        <taxon>Bacteria</taxon>
        <taxon>Bacillati</taxon>
        <taxon>Actinomycetota</taxon>
        <taxon>Actinomycetes</taxon>
        <taxon>Micrococcales</taxon>
        <taxon>Ruaniaceae</taxon>
        <taxon>Ruania</taxon>
    </lineage>
</organism>
<dbReference type="InterPro" id="IPR043129">
    <property type="entry name" value="ATPase_NBD"/>
</dbReference>
<feature type="domain" description="ATPase BadF/BadG/BcrA/BcrD type" evidence="1">
    <location>
        <begin position="6"/>
        <end position="303"/>
    </location>
</feature>
<dbReference type="Pfam" id="PF01869">
    <property type="entry name" value="BcrAD_BadFG"/>
    <property type="match status" value="1"/>
</dbReference>
<evidence type="ECO:0000259" key="1">
    <source>
        <dbReference type="Pfam" id="PF01869"/>
    </source>
</evidence>
<dbReference type="AlphaFoldDB" id="A0A1H5GH18"/>
<name>A0A1H5GH18_9MICO</name>
<dbReference type="CDD" id="cd24007">
    <property type="entry name" value="ASKHA_NBD_eukNAGK-like"/>
    <property type="match status" value="1"/>
</dbReference>
<dbReference type="STRING" id="648782.SAMN04488554_1652"/>
<proteinExistence type="predicted"/>
<protein>
    <submittedName>
        <fullName evidence="2">BadF-type ATPase</fullName>
    </submittedName>
</protein>
<dbReference type="RefSeq" id="WP_175476986.1">
    <property type="nucleotide sequence ID" value="NZ_FNTX01000001.1"/>
</dbReference>
<gene>
    <name evidence="2" type="ORF">SAMN04488554_1652</name>
</gene>
<reference evidence="3" key="1">
    <citation type="submission" date="2016-10" db="EMBL/GenBank/DDBJ databases">
        <authorList>
            <person name="Varghese N."/>
            <person name="Submissions S."/>
        </authorList>
    </citation>
    <scope>NUCLEOTIDE SEQUENCE [LARGE SCALE GENOMIC DNA]</scope>
    <source>
        <strain evidence="3">DSM 21368</strain>
    </source>
</reference>
<dbReference type="EMBL" id="FNTX01000001">
    <property type="protein sequence ID" value="SEE15033.1"/>
    <property type="molecule type" value="Genomic_DNA"/>
</dbReference>
<evidence type="ECO:0000313" key="2">
    <source>
        <dbReference type="EMBL" id="SEE15033.1"/>
    </source>
</evidence>
<evidence type="ECO:0000313" key="3">
    <source>
        <dbReference type="Proteomes" id="UP000199220"/>
    </source>
</evidence>
<accession>A0A1H5GH18</accession>